<proteinExistence type="predicted"/>
<dbReference type="Proteomes" id="UP000199441">
    <property type="component" value="Unassembled WGS sequence"/>
</dbReference>
<evidence type="ECO:0000313" key="2">
    <source>
        <dbReference type="Proteomes" id="UP000199441"/>
    </source>
</evidence>
<dbReference type="EMBL" id="FNOI01000003">
    <property type="protein sequence ID" value="SDX01329.1"/>
    <property type="molecule type" value="Genomic_DNA"/>
</dbReference>
<name>A0A1H2Y9T1_9RHOB</name>
<accession>A0A1H2Y9T1</accession>
<gene>
    <name evidence="1" type="ORF">SAMN04488001_2249</name>
</gene>
<organism evidence="1 2">
    <name type="scientific">Litoreibacter albidus</name>
    <dbReference type="NCBI Taxonomy" id="670155"/>
    <lineage>
        <taxon>Bacteria</taxon>
        <taxon>Pseudomonadati</taxon>
        <taxon>Pseudomonadota</taxon>
        <taxon>Alphaproteobacteria</taxon>
        <taxon>Rhodobacterales</taxon>
        <taxon>Roseobacteraceae</taxon>
        <taxon>Litoreibacter</taxon>
    </lineage>
</organism>
<dbReference type="AlphaFoldDB" id="A0A1H2Y9T1"/>
<dbReference type="OrthoDB" id="7816979at2"/>
<evidence type="ECO:0000313" key="1">
    <source>
        <dbReference type="EMBL" id="SDX01329.1"/>
    </source>
</evidence>
<keyword evidence="2" id="KW-1185">Reference proteome</keyword>
<evidence type="ECO:0008006" key="3">
    <source>
        <dbReference type="Google" id="ProtNLM"/>
    </source>
</evidence>
<dbReference type="RefSeq" id="WP_089947014.1">
    <property type="nucleotide sequence ID" value="NZ_FNOI01000003.1"/>
</dbReference>
<reference evidence="2" key="1">
    <citation type="submission" date="2016-10" db="EMBL/GenBank/DDBJ databases">
        <authorList>
            <person name="Varghese N."/>
            <person name="Submissions S."/>
        </authorList>
    </citation>
    <scope>NUCLEOTIDE SEQUENCE [LARGE SCALE GENOMIC DNA]</scope>
    <source>
        <strain evidence="2">DSM 26922</strain>
    </source>
</reference>
<sequence length="290" mass="32888">MEIVLHVGAHSTDEDNLLKCLYKNKGPLEERGIIVPEPSRYRRAIRETLQALVGDVAPVDVQETLMDSIMDQDRADRVILSHESFFCVPGRSINDGKLYPTASFKAARLRNLFSREDVRFCIAVRNFATFIPALFERAQEPNFEAFLDGADPMALRWSELITRIRTMVPDAPITVWCNEDTPLQWPHILQAIARTDPGFRFDGENDFLGTIMGRGGLNRLQSYLETHPPQSEGQRQRIVAAFLDKFGADAMEQEIDLPGWSEAYVSQLTELYDRDLELLDAMPGVTFLTP</sequence>
<dbReference type="STRING" id="670155.SAMN04488001_2249"/>
<protein>
    <recommendedName>
        <fullName evidence="3">Sulfotransferase family protein</fullName>
    </recommendedName>
</protein>